<dbReference type="SUPFAM" id="SSF53474">
    <property type="entry name" value="alpha/beta-Hydrolases"/>
    <property type="match status" value="1"/>
</dbReference>
<reference evidence="3 4" key="1">
    <citation type="journal article" date="2023" name="IMA Fungus">
        <title>Comparative genomic study of the Penicillium genus elucidates a diverse pangenome and 15 lateral gene transfer events.</title>
        <authorList>
            <person name="Petersen C."/>
            <person name="Sorensen T."/>
            <person name="Nielsen M.R."/>
            <person name="Sondergaard T.E."/>
            <person name="Sorensen J.L."/>
            <person name="Fitzpatrick D.A."/>
            <person name="Frisvad J.C."/>
            <person name="Nielsen K.L."/>
        </authorList>
    </citation>
    <scope>NUCLEOTIDE SEQUENCE [LARGE SCALE GENOMIC DNA]</scope>
    <source>
        <strain evidence="3 4">IBT 35679</strain>
    </source>
</reference>
<dbReference type="GO" id="GO:0072330">
    <property type="term" value="P:monocarboxylic acid biosynthetic process"/>
    <property type="evidence" value="ECO:0007669"/>
    <property type="project" value="UniProtKB-ARBA"/>
</dbReference>
<dbReference type="GO" id="GO:0016787">
    <property type="term" value="F:hydrolase activity"/>
    <property type="evidence" value="ECO:0007669"/>
    <property type="project" value="UniProtKB-KW"/>
</dbReference>
<evidence type="ECO:0000313" key="4">
    <source>
        <dbReference type="Proteomes" id="UP001220324"/>
    </source>
</evidence>
<keyword evidence="1" id="KW-0378">Hydrolase</keyword>
<evidence type="ECO:0000256" key="1">
    <source>
        <dbReference type="ARBA" id="ARBA00022801"/>
    </source>
</evidence>
<dbReference type="PANTHER" id="PTHR48081:SF18">
    <property type="entry name" value="ALPHA_BETA HYDROLASE FOLD-3 DOMAIN-CONTAINING PROTEIN"/>
    <property type="match status" value="1"/>
</dbReference>
<keyword evidence="4" id="KW-1185">Reference proteome</keyword>
<comment type="caution">
    <text evidence="3">The sequence shown here is derived from an EMBL/GenBank/DDBJ whole genome shotgun (WGS) entry which is preliminary data.</text>
</comment>
<evidence type="ECO:0000259" key="2">
    <source>
        <dbReference type="Pfam" id="PF07859"/>
    </source>
</evidence>
<dbReference type="InterPro" id="IPR029058">
    <property type="entry name" value="AB_hydrolase_fold"/>
</dbReference>
<gene>
    <name evidence="3" type="ORF">N7494_002461</name>
</gene>
<dbReference type="Gene3D" id="3.40.50.1820">
    <property type="entry name" value="alpha/beta hydrolase"/>
    <property type="match status" value="1"/>
</dbReference>
<sequence>MFLSQGEISGLNWRQKFPLAYLQASGASLTNKQRAASSRWPLTGPRIQDYCRKHNLEHTAISLDRGMLDSERDIPTPVLHIVTPPTAKPGGPTIFYSHGGGYHNPMRAEGHIPFLMRCAAACEAEQVVFLEYSLSPEQQYPCQLIQAVASLRFLLDKEGIQAENIILGGDSAGGHLTASLLTHIVHPSPYAPAIDLRGSQFKAVFLVSPWLTMSDNLPHAPNDYLTQERVNMFRKMFKPTLNEVWSYPYEAEDAVAVWKRLFPGKYEHAICRKAILAVGTSEILLDSCQKFGRDFMGCENIRVGTKAGLDLVKQRDFVLAIAPGESHVQPGLDCALAYYDGSMMKAILTFLETC</sequence>
<dbReference type="InterPro" id="IPR050300">
    <property type="entry name" value="GDXG_lipolytic_enzyme"/>
</dbReference>
<name>A0AAD6D3P5_9EURO</name>
<protein>
    <submittedName>
        <fullName evidence="3">Lipase/thioesterase</fullName>
    </submittedName>
</protein>
<evidence type="ECO:0000313" key="3">
    <source>
        <dbReference type="EMBL" id="KAJ5553083.1"/>
    </source>
</evidence>
<accession>A0AAD6D3P5</accession>
<organism evidence="3 4">
    <name type="scientific">Penicillium frequentans</name>
    <dbReference type="NCBI Taxonomy" id="3151616"/>
    <lineage>
        <taxon>Eukaryota</taxon>
        <taxon>Fungi</taxon>
        <taxon>Dikarya</taxon>
        <taxon>Ascomycota</taxon>
        <taxon>Pezizomycotina</taxon>
        <taxon>Eurotiomycetes</taxon>
        <taxon>Eurotiomycetidae</taxon>
        <taxon>Eurotiales</taxon>
        <taxon>Aspergillaceae</taxon>
        <taxon>Penicillium</taxon>
    </lineage>
</organism>
<dbReference type="GO" id="GO:0017000">
    <property type="term" value="P:antibiotic biosynthetic process"/>
    <property type="evidence" value="ECO:0007669"/>
    <property type="project" value="UniProtKB-ARBA"/>
</dbReference>
<dbReference type="Pfam" id="PF07859">
    <property type="entry name" value="Abhydrolase_3"/>
    <property type="match status" value="1"/>
</dbReference>
<proteinExistence type="predicted"/>
<dbReference type="Proteomes" id="UP001220324">
    <property type="component" value="Unassembled WGS sequence"/>
</dbReference>
<dbReference type="AlphaFoldDB" id="A0AAD6D3P5"/>
<feature type="domain" description="Alpha/beta hydrolase fold-3" evidence="2">
    <location>
        <begin position="94"/>
        <end position="291"/>
    </location>
</feature>
<dbReference type="PANTHER" id="PTHR48081">
    <property type="entry name" value="AB HYDROLASE SUPERFAMILY PROTEIN C4A8.06C"/>
    <property type="match status" value="1"/>
</dbReference>
<dbReference type="InterPro" id="IPR013094">
    <property type="entry name" value="AB_hydrolase_3"/>
</dbReference>
<dbReference type="EMBL" id="JAQIZZ010000002">
    <property type="protein sequence ID" value="KAJ5553083.1"/>
    <property type="molecule type" value="Genomic_DNA"/>
</dbReference>